<dbReference type="EMBL" id="CYZV01000037">
    <property type="protein sequence ID" value="CUO64564.1"/>
    <property type="molecule type" value="Genomic_DNA"/>
</dbReference>
<accession>A0A174GPQ5</accession>
<dbReference type="AlphaFoldDB" id="A0A174GPQ5"/>
<gene>
    <name evidence="1" type="ORF">ERS852470_02936</name>
</gene>
<sequence length="61" mass="7309">MKLKELLEYISTYNKIKIRNLDHGEEFFPQYAELNRCGEYYVTEINTENSFIITISIKSEQ</sequence>
<dbReference type="Proteomes" id="UP000095558">
    <property type="component" value="Unassembled WGS sequence"/>
</dbReference>
<organism evidence="1 2">
    <name type="scientific">Clostridium disporicum</name>
    <dbReference type="NCBI Taxonomy" id="84024"/>
    <lineage>
        <taxon>Bacteria</taxon>
        <taxon>Bacillati</taxon>
        <taxon>Bacillota</taxon>
        <taxon>Clostridia</taxon>
        <taxon>Eubacteriales</taxon>
        <taxon>Clostridiaceae</taxon>
        <taxon>Clostridium</taxon>
    </lineage>
</organism>
<reference evidence="1 2" key="1">
    <citation type="submission" date="2015-09" db="EMBL/GenBank/DDBJ databases">
        <authorList>
            <consortium name="Pathogen Informatics"/>
        </authorList>
    </citation>
    <scope>NUCLEOTIDE SEQUENCE [LARGE SCALE GENOMIC DNA]</scope>
    <source>
        <strain evidence="1 2">2789STDY5834855</strain>
    </source>
</reference>
<protein>
    <submittedName>
        <fullName evidence="1">Uncharacterized protein</fullName>
    </submittedName>
</protein>
<evidence type="ECO:0000313" key="2">
    <source>
        <dbReference type="Proteomes" id="UP000095558"/>
    </source>
</evidence>
<proteinExistence type="predicted"/>
<dbReference type="RefSeq" id="WP_055277599.1">
    <property type="nucleotide sequence ID" value="NZ_CYZV01000037.1"/>
</dbReference>
<evidence type="ECO:0000313" key="1">
    <source>
        <dbReference type="EMBL" id="CUO64564.1"/>
    </source>
</evidence>
<name>A0A174GPQ5_9CLOT</name>